<organism evidence="10 11">
    <name type="scientific">Acaromyces ingoldii</name>
    <dbReference type="NCBI Taxonomy" id="215250"/>
    <lineage>
        <taxon>Eukaryota</taxon>
        <taxon>Fungi</taxon>
        <taxon>Dikarya</taxon>
        <taxon>Basidiomycota</taxon>
        <taxon>Ustilaginomycotina</taxon>
        <taxon>Exobasidiomycetes</taxon>
        <taxon>Exobasidiales</taxon>
        <taxon>Cryptobasidiaceae</taxon>
        <taxon>Acaromyces</taxon>
    </lineage>
</organism>
<sequence>MASTIRQSAGRVAALASSSSASSTRASSTLANAKTTARVPPQLLSLAQLSPQQIADVLSLSTHFKQVHRQYSPKHALGDATTSPAVGKHEGGHLFPQSLRDRSIALIFSKRSTRTRVSSETAVAALGGHNLFLGSSDIQLGVNESLYDTSKIVSSMCDGIIARVNGHDEVELLAKTADVPVINALSDRYHPMQILADLQTMTEDAVLSTKTGAAASTAMGPVGALQGLKVAWVGDSNNILADMLVSYPRLGIDLAVAAPKGYERDEIVWGEMEDGLRSTSTPWRKGSVSWTTDPKEALKDADVVVTDTWISMGEESSKEQRLRDFAGFQVTEALAKAGGAKPDWRFMHCLPRKANEVDDEVFYGPRSIVFPEGENRRWTTQALADMIFGRWKL</sequence>
<evidence type="ECO:0000313" key="10">
    <source>
        <dbReference type="EMBL" id="PWN90100.1"/>
    </source>
</evidence>
<dbReference type="InParanoid" id="A0A316YKL8"/>
<dbReference type="InterPro" id="IPR002292">
    <property type="entry name" value="Orn/put_carbamltrans"/>
</dbReference>
<evidence type="ECO:0000256" key="5">
    <source>
        <dbReference type="ARBA" id="ARBA00022605"/>
    </source>
</evidence>
<dbReference type="InterPro" id="IPR006131">
    <property type="entry name" value="Asp_carbamoyltransf_Asp/Orn-bd"/>
</dbReference>
<dbReference type="Gene3D" id="3.40.50.1370">
    <property type="entry name" value="Aspartate/ornithine carbamoyltransferase"/>
    <property type="match status" value="2"/>
</dbReference>
<dbReference type="PRINTS" id="PR00102">
    <property type="entry name" value="OTCASE"/>
</dbReference>
<accession>A0A316YKL8</accession>
<evidence type="ECO:0000256" key="4">
    <source>
        <dbReference type="ARBA" id="ARBA00022571"/>
    </source>
</evidence>
<dbReference type="PANTHER" id="PTHR45753:SF3">
    <property type="entry name" value="ORNITHINE TRANSCARBAMYLASE, MITOCHONDRIAL"/>
    <property type="match status" value="1"/>
</dbReference>
<dbReference type="PANTHER" id="PTHR45753">
    <property type="entry name" value="ORNITHINE CARBAMOYLTRANSFERASE, MITOCHONDRIAL"/>
    <property type="match status" value="1"/>
</dbReference>
<protein>
    <recommendedName>
        <fullName evidence="3">ornithine carbamoyltransferase</fullName>
        <ecNumber evidence="3">2.1.3.3</ecNumber>
    </recommendedName>
</protein>
<dbReference type="GO" id="GO:0019240">
    <property type="term" value="P:citrulline biosynthetic process"/>
    <property type="evidence" value="ECO:0007669"/>
    <property type="project" value="TreeGrafter"/>
</dbReference>
<comment type="similarity">
    <text evidence="2">Belongs to the aspartate/ornithine carbamoyltransferase superfamily. OTCase family.</text>
</comment>
<keyword evidence="5" id="KW-0028">Amino-acid biosynthesis</keyword>
<dbReference type="Pfam" id="PF00185">
    <property type="entry name" value="OTCace"/>
    <property type="match status" value="1"/>
</dbReference>
<dbReference type="EC" id="2.1.3.3" evidence="3"/>
<evidence type="ECO:0000259" key="8">
    <source>
        <dbReference type="Pfam" id="PF00185"/>
    </source>
</evidence>
<feature type="domain" description="Aspartate/ornithine carbamoyltransferase Asp/Orn-binding" evidence="8">
    <location>
        <begin position="226"/>
        <end position="384"/>
    </location>
</feature>
<dbReference type="InterPro" id="IPR006132">
    <property type="entry name" value="Asp/Orn_carbamoyltranf_P-bd"/>
</dbReference>
<gene>
    <name evidence="10" type="ORF">FA10DRAFT_266604</name>
</gene>
<evidence type="ECO:0000256" key="6">
    <source>
        <dbReference type="ARBA" id="ARBA00022679"/>
    </source>
</evidence>
<dbReference type="PRINTS" id="PR00100">
    <property type="entry name" value="AOTCASE"/>
</dbReference>
<dbReference type="GeneID" id="37043481"/>
<comment type="pathway">
    <text evidence="1">Amino-acid biosynthesis; L-arginine biosynthesis; L-arginine from L-ornithine and carbamoyl phosphate: step 1/3.</text>
</comment>
<dbReference type="Pfam" id="PF02729">
    <property type="entry name" value="OTCace_N"/>
    <property type="match status" value="1"/>
</dbReference>
<keyword evidence="4" id="KW-0055">Arginine biosynthesis</keyword>
<dbReference type="SUPFAM" id="SSF53671">
    <property type="entry name" value="Aspartate/ornithine carbamoyltransferase"/>
    <property type="match status" value="1"/>
</dbReference>
<dbReference type="GO" id="GO:0004585">
    <property type="term" value="F:ornithine carbamoyltransferase activity"/>
    <property type="evidence" value="ECO:0007669"/>
    <property type="project" value="UniProtKB-EC"/>
</dbReference>
<dbReference type="STRING" id="215250.A0A316YKL8"/>
<dbReference type="InterPro" id="IPR036901">
    <property type="entry name" value="Asp/Orn_carbamoylTrfase_sf"/>
</dbReference>
<evidence type="ECO:0000313" key="11">
    <source>
        <dbReference type="Proteomes" id="UP000245768"/>
    </source>
</evidence>
<evidence type="ECO:0000256" key="7">
    <source>
        <dbReference type="RuleBase" id="RU003634"/>
    </source>
</evidence>
<reference evidence="10 11" key="1">
    <citation type="journal article" date="2018" name="Mol. Biol. Evol.">
        <title>Broad Genomic Sampling Reveals a Smut Pathogenic Ancestry of the Fungal Clade Ustilaginomycotina.</title>
        <authorList>
            <person name="Kijpornyongpan T."/>
            <person name="Mondo S.J."/>
            <person name="Barry K."/>
            <person name="Sandor L."/>
            <person name="Lee J."/>
            <person name="Lipzen A."/>
            <person name="Pangilinan J."/>
            <person name="LaButti K."/>
            <person name="Hainaut M."/>
            <person name="Henrissat B."/>
            <person name="Grigoriev I.V."/>
            <person name="Spatafora J.W."/>
            <person name="Aime M.C."/>
        </authorList>
    </citation>
    <scope>NUCLEOTIDE SEQUENCE [LARGE SCALE GENOMIC DNA]</scope>
    <source>
        <strain evidence="10 11">MCA 4198</strain>
    </source>
</reference>
<name>A0A316YKL8_9BASI</name>
<evidence type="ECO:0000256" key="2">
    <source>
        <dbReference type="ARBA" id="ARBA00007805"/>
    </source>
</evidence>
<dbReference type="NCBIfam" id="TIGR00658">
    <property type="entry name" value="orni_carb_tr"/>
    <property type="match status" value="1"/>
</dbReference>
<dbReference type="InterPro" id="IPR006130">
    <property type="entry name" value="Asp/Orn_carbamoylTrfase"/>
</dbReference>
<feature type="domain" description="Aspartate/ornithine carbamoyltransferase carbamoyl-P binding" evidence="9">
    <location>
        <begin position="43"/>
        <end position="203"/>
    </location>
</feature>
<dbReference type="FunCoup" id="A0A316YKL8">
    <property type="interactions" value="269"/>
</dbReference>
<keyword evidence="6 7" id="KW-0808">Transferase</keyword>
<evidence type="ECO:0000256" key="1">
    <source>
        <dbReference type="ARBA" id="ARBA00004975"/>
    </source>
</evidence>
<dbReference type="GO" id="GO:0016597">
    <property type="term" value="F:amino acid binding"/>
    <property type="evidence" value="ECO:0007669"/>
    <property type="project" value="InterPro"/>
</dbReference>
<dbReference type="AlphaFoldDB" id="A0A316YKL8"/>
<dbReference type="GO" id="GO:0005739">
    <property type="term" value="C:mitochondrion"/>
    <property type="evidence" value="ECO:0007669"/>
    <property type="project" value="TreeGrafter"/>
</dbReference>
<evidence type="ECO:0000256" key="3">
    <source>
        <dbReference type="ARBA" id="ARBA00013007"/>
    </source>
</evidence>
<evidence type="ECO:0000259" key="9">
    <source>
        <dbReference type="Pfam" id="PF02729"/>
    </source>
</evidence>
<proteinExistence type="inferred from homology"/>
<dbReference type="RefSeq" id="XP_025377298.1">
    <property type="nucleotide sequence ID" value="XM_025521565.1"/>
</dbReference>
<keyword evidence="11" id="KW-1185">Reference proteome</keyword>
<dbReference type="EMBL" id="KZ819636">
    <property type="protein sequence ID" value="PWN90100.1"/>
    <property type="molecule type" value="Genomic_DNA"/>
</dbReference>
<dbReference type="Proteomes" id="UP000245768">
    <property type="component" value="Unassembled WGS sequence"/>
</dbReference>
<dbReference type="GO" id="GO:0042450">
    <property type="term" value="P:L-arginine biosynthetic process via ornithine"/>
    <property type="evidence" value="ECO:0007669"/>
    <property type="project" value="TreeGrafter"/>
</dbReference>
<dbReference type="PROSITE" id="PS00097">
    <property type="entry name" value="CARBAMOYLTRANSFERASE"/>
    <property type="match status" value="1"/>
</dbReference>
<dbReference type="FunFam" id="3.40.50.1370:FF:000009">
    <property type="entry name" value="Ornithine carbamoyltransferase, mitochondrial"/>
    <property type="match status" value="1"/>
</dbReference>
<dbReference type="OrthoDB" id="10252326at2759"/>